<evidence type="ECO:0000313" key="2">
    <source>
        <dbReference type="EMBL" id="GAL29629.1"/>
    </source>
</evidence>
<name>A0ABQ0JLJ9_9VIBR</name>
<keyword evidence="3" id="KW-1185">Reference proteome</keyword>
<reference evidence="3" key="1">
    <citation type="submission" date="2014-09" db="EMBL/GenBank/DDBJ databases">
        <title>Vibrio variabilis JCM 19239. (C206) whole genome shotgun sequence.</title>
        <authorList>
            <person name="Sawabe T."/>
            <person name="Meirelles P."/>
            <person name="Nakanishi M."/>
            <person name="Sayaka M."/>
            <person name="Hattori M."/>
            <person name="Ohkuma M."/>
        </authorList>
    </citation>
    <scope>NUCLEOTIDE SEQUENCE [LARGE SCALE GENOMIC DNA]</scope>
    <source>
        <strain evidence="3">JCM 19239</strain>
    </source>
</reference>
<evidence type="ECO:0008006" key="4">
    <source>
        <dbReference type="Google" id="ProtNLM"/>
    </source>
</evidence>
<proteinExistence type="predicted"/>
<accession>A0ABQ0JLJ9</accession>
<evidence type="ECO:0000313" key="3">
    <source>
        <dbReference type="Proteomes" id="UP000029223"/>
    </source>
</evidence>
<keyword evidence="1" id="KW-0732">Signal</keyword>
<protein>
    <recommendedName>
        <fullName evidence="4">Outer membrane protein A</fullName>
    </recommendedName>
</protein>
<sequence length="55" mass="5828">MRKSLLALGVVAAVSAVPASAEYLYGFGGVYLDYQNGITNSHLTTVLARVLVTKQ</sequence>
<dbReference type="EMBL" id="BBMS01000069">
    <property type="protein sequence ID" value="GAL29629.1"/>
    <property type="molecule type" value="Genomic_DNA"/>
</dbReference>
<feature type="chain" id="PRO_5046852864" description="Outer membrane protein A" evidence="1">
    <location>
        <begin position="22"/>
        <end position="55"/>
    </location>
</feature>
<dbReference type="Proteomes" id="UP000029223">
    <property type="component" value="Unassembled WGS sequence"/>
</dbReference>
<comment type="caution">
    <text evidence="2">The sequence shown here is derived from an EMBL/GenBank/DDBJ whole genome shotgun (WGS) entry which is preliminary data.</text>
</comment>
<organism evidence="2 3">
    <name type="scientific">Vibrio variabilis</name>
    <dbReference type="NCBI Taxonomy" id="990271"/>
    <lineage>
        <taxon>Bacteria</taxon>
        <taxon>Pseudomonadati</taxon>
        <taxon>Pseudomonadota</taxon>
        <taxon>Gammaproteobacteria</taxon>
        <taxon>Vibrionales</taxon>
        <taxon>Vibrionaceae</taxon>
        <taxon>Vibrio</taxon>
    </lineage>
</organism>
<feature type="signal peptide" evidence="1">
    <location>
        <begin position="1"/>
        <end position="21"/>
    </location>
</feature>
<gene>
    <name evidence="2" type="ORF">JCM19239_7893</name>
</gene>
<evidence type="ECO:0000256" key="1">
    <source>
        <dbReference type="SAM" id="SignalP"/>
    </source>
</evidence>